<evidence type="ECO:0000313" key="2">
    <source>
        <dbReference type="Proteomes" id="UP000323054"/>
    </source>
</evidence>
<protein>
    <submittedName>
        <fullName evidence="1">Uncharacterized protein</fullName>
    </submittedName>
</protein>
<gene>
    <name evidence="1" type="ORF">Mangalitsa_026</name>
</gene>
<keyword evidence="2" id="KW-1185">Reference proteome</keyword>
<proteinExistence type="predicted"/>
<name>A0A5B9N1J4_9CAUD</name>
<reference evidence="2" key="1">
    <citation type="submission" date="2019-06" db="EMBL/GenBank/DDBJ databases">
        <title>Complete Genome Sequence of Escherichia coli Myophage Mangalitsa.</title>
        <authorList>
            <person name="Atkison C.L."/>
            <person name="Boeckman J."/>
            <person name="Newkirk H."/>
            <person name="Liu M."/>
            <person name="Gill J.J."/>
            <person name="Cahill J."/>
            <person name="Ramsey J."/>
        </authorList>
    </citation>
    <scope>NUCLEOTIDE SEQUENCE [LARGE SCALE GENOMIC DNA]</scope>
</reference>
<accession>A0A5B9N1J4</accession>
<evidence type="ECO:0000313" key="1">
    <source>
        <dbReference type="EMBL" id="QEG07828.1"/>
    </source>
</evidence>
<sequence>MPSGFVARIGLRHSSGALVGFDSDLLGKKGIIHLSPNRCQALSSFILIYSYYSFCLEYWNNS</sequence>
<dbReference type="EMBL" id="MN045229">
    <property type="protein sequence ID" value="QEG07828.1"/>
    <property type="molecule type" value="Genomic_DNA"/>
</dbReference>
<dbReference type="Proteomes" id="UP000323054">
    <property type="component" value="Segment"/>
</dbReference>
<organism evidence="1 2">
    <name type="scientific">Escherichia phage Mangalitsa</name>
    <dbReference type="NCBI Taxonomy" id="2589658"/>
    <lineage>
        <taxon>Viruses</taxon>
        <taxon>Duplodnaviria</taxon>
        <taxon>Heunggongvirae</taxon>
        <taxon>Uroviricota</taxon>
        <taxon>Caudoviricetes</taxon>
        <taxon>Chaseviridae</taxon>
        <taxon>Cleopatravirinae</taxon>
        <taxon>Carltongylesvirus</taxon>
        <taxon>Carltongylesvirus mangalitsa</taxon>
    </lineage>
</organism>